<feature type="coiled-coil region" evidence="4">
    <location>
        <begin position="53"/>
        <end position="90"/>
    </location>
</feature>
<evidence type="ECO:0000256" key="1">
    <source>
        <dbReference type="ARBA" id="ARBA00006836"/>
    </source>
</evidence>
<dbReference type="GO" id="GO:0000940">
    <property type="term" value="C:outer kinetochore"/>
    <property type="evidence" value="ECO:0007669"/>
    <property type="project" value="TreeGrafter"/>
</dbReference>
<gene>
    <name evidence="5" type="primary">Ska1</name>
    <name evidence="5" type="ORF">RAMSUL_R14449</name>
</gene>
<keyword evidence="4" id="KW-0175">Coiled coil</keyword>
<dbReference type="GO" id="GO:0000278">
    <property type="term" value="P:mitotic cell cycle"/>
    <property type="evidence" value="ECO:0007669"/>
    <property type="project" value="TreeGrafter"/>
</dbReference>
<dbReference type="InterPro" id="IPR042031">
    <property type="entry name" value="SKA1_MBD_sf"/>
</dbReference>
<evidence type="ECO:0000256" key="3">
    <source>
        <dbReference type="ARBA" id="ARBA00047202"/>
    </source>
</evidence>
<keyword evidence="6" id="KW-1185">Reference proteome</keyword>
<organism evidence="5 6">
    <name type="scientific">Ramphastos sulfuratus</name>
    <dbReference type="NCBI Taxonomy" id="322582"/>
    <lineage>
        <taxon>Eukaryota</taxon>
        <taxon>Metazoa</taxon>
        <taxon>Chordata</taxon>
        <taxon>Craniata</taxon>
        <taxon>Vertebrata</taxon>
        <taxon>Euteleostomi</taxon>
        <taxon>Archelosauria</taxon>
        <taxon>Archosauria</taxon>
        <taxon>Dinosauria</taxon>
        <taxon>Saurischia</taxon>
        <taxon>Theropoda</taxon>
        <taxon>Coelurosauria</taxon>
        <taxon>Aves</taxon>
        <taxon>Neognathae</taxon>
        <taxon>Neoaves</taxon>
        <taxon>Telluraves</taxon>
        <taxon>Coraciimorphae</taxon>
        <taxon>Piciformes</taxon>
        <taxon>Ramphastidae</taxon>
        <taxon>Ramphastos</taxon>
    </lineage>
</organism>
<dbReference type="PANTHER" id="PTHR28573">
    <property type="entry name" value="SPINDLE AND KINETOCHORE-ASSOCIATED PROTEIN 1"/>
    <property type="match status" value="1"/>
</dbReference>
<comment type="similarity">
    <text evidence="1">Belongs to the SKA1 family.</text>
</comment>
<name>A0A852CDF5_9PICI</name>
<sequence length="200" mass="23304">MASPDLDSLCHHINTKISSVKRILLLRTIGQKPALKAVLCKIGKEIVVLHGLLRQMEMEVQHQEDLRDRLKELQKSAEKDEREAQHLRENIPQLPKPAKIWYVVPEHEGHYAKPQQPSKPTRKKRDIKRVGFITTEEFKNVPAYMRGRITCEQINNTVNEINKAVECKYKILHQPLKSMNAATRNLYHRFQEDETKETKG</sequence>
<dbReference type="PANTHER" id="PTHR28573:SF1">
    <property type="entry name" value="SPINDLE AND KINETOCHORE-ASSOCIATED PROTEIN 1"/>
    <property type="match status" value="1"/>
</dbReference>
<comment type="caution">
    <text evidence="5">The sequence shown here is derived from an EMBL/GenBank/DDBJ whole genome shotgun (WGS) entry which is preliminary data.</text>
</comment>
<dbReference type="GO" id="GO:0031110">
    <property type="term" value="P:regulation of microtubule polymerization or depolymerization"/>
    <property type="evidence" value="ECO:0007669"/>
    <property type="project" value="TreeGrafter"/>
</dbReference>
<feature type="non-terminal residue" evidence="5">
    <location>
        <position position="1"/>
    </location>
</feature>
<dbReference type="Gene3D" id="1.10.10.1890">
    <property type="entry name" value="Ska1 microtubule binding domain-like"/>
    <property type="match status" value="1"/>
</dbReference>
<proteinExistence type="inferred from homology"/>
<dbReference type="GO" id="GO:0072686">
    <property type="term" value="C:mitotic spindle"/>
    <property type="evidence" value="ECO:0007669"/>
    <property type="project" value="TreeGrafter"/>
</dbReference>
<dbReference type="AlphaFoldDB" id="A0A852CDF5"/>
<dbReference type="GO" id="GO:0005876">
    <property type="term" value="C:spindle microtubule"/>
    <property type="evidence" value="ECO:0007669"/>
    <property type="project" value="TreeGrafter"/>
</dbReference>
<dbReference type="GO" id="GO:0007059">
    <property type="term" value="P:chromosome segregation"/>
    <property type="evidence" value="ECO:0007669"/>
    <property type="project" value="InterPro"/>
</dbReference>
<evidence type="ECO:0000256" key="2">
    <source>
        <dbReference type="ARBA" id="ARBA00047182"/>
    </source>
</evidence>
<evidence type="ECO:0000313" key="6">
    <source>
        <dbReference type="Proteomes" id="UP000611227"/>
    </source>
</evidence>
<evidence type="ECO:0000313" key="5">
    <source>
        <dbReference type="EMBL" id="NXP78594.1"/>
    </source>
</evidence>
<evidence type="ECO:0000256" key="4">
    <source>
        <dbReference type="SAM" id="Coils"/>
    </source>
</evidence>
<dbReference type="Pfam" id="PF07160">
    <property type="entry name" value="SKA1"/>
    <property type="match status" value="1"/>
</dbReference>
<dbReference type="Proteomes" id="UP000611227">
    <property type="component" value="Unassembled WGS sequence"/>
</dbReference>
<dbReference type="EMBL" id="WBNM01030047">
    <property type="protein sequence ID" value="NXP78594.1"/>
    <property type="molecule type" value="Genomic_DNA"/>
</dbReference>
<dbReference type="Gene3D" id="6.10.250.1370">
    <property type="match status" value="1"/>
</dbReference>
<dbReference type="GO" id="GO:0051301">
    <property type="term" value="P:cell division"/>
    <property type="evidence" value="ECO:0007669"/>
    <property type="project" value="InterPro"/>
</dbReference>
<dbReference type="GO" id="GO:0008017">
    <property type="term" value="F:microtubule binding"/>
    <property type="evidence" value="ECO:0007669"/>
    <property type="project" value="InterPro"/>
</dbReference>
<protein>
    <recommendedName>
        <fullName evidence="2">SKA complex subunit 1</fullName>
    </recommendedName>
    <alternativeName>
        <fullName evidence="3">Spindle and kinetochore-associated protein 1</fullName>
    </alternativeName>
</protein>
<reference evidence="5" key="1">
    <citation type="submission" date="2019-09" db="EMBL/GenBank/DDBJ databases">
        <title>Bird 10,000 Genomes (B10K) Project - Family phase.</title>
        <authorList>
            <person name="Zhang G."/>
        </authorList>
    </citation>
    <scope>NUCLEOTIDE SEQUENCE</scope>
    <source>
        <strain evidence="5">B10K-DU-001-30</strain>
        <tissue evidence="5">Muscle</tissue>
    </source>
</reference>
<feature type="non-terminal residue" evidence="5">
    <location>
        <position position="200"/>
    </location>
</feature>
<dbReference type="InterPro" id="IPR009829">
    <property type="entry name" value="SKA1"/>
</dbReference>
<accession>A0A852CDF5</accession>